<gene>
    <name evidence="2" type="ORF">FN976_06205</name>
</gene>
<sequence>MKAKFASIALAGAYLAGQGSMFLFQMASKATGHSELAGIAVLAATILSFGFQFSELGAGRIISYYGNREFDRLSSFVVCRIMIAVVAALLFATMTSQSSNELQGLHYLGFAIAVLASANLVSIVEARQSYVAVAIASALPWLATTLGMMLYATIGDMPLWSVGVLPLVVVFSSLFWSHITSNFKLINRLPTPRALSETAAIVLPLLYGQVWGRLVVIFFLATLGWESLANFGIVRYLQVAIVLISGFILRPLVRGLLVGEIDSNRQLRLGEFLRTTRNPFIFSIISTLIAAIVLWIIGSGLEDWTILLFVAPLQTIASIAIQISHAKGQAIQIFKMEQVALMVNAIVFCLLWNTNPALAMAIGEMLQMGILIAYRILMDHRGSN</sequence>
<evidence type="ECO:0000313" key="3">
    <source>
        <dbReference type="Proteomes" id="UP000318199"/>
    </source>
</evidence>
<organism evidence="2 3">
    <name type="scientific">Caenimonas sedimenti</name>
    <dbReference type="NCBI Taxonomy" id="2596921"/>
    <lineage>
        <taxon>Bacteria</taxon>
        <taxon>Pseudomonadati</taxon>
        <taxon>Pseudomonadota</taxon>
        <taxon>Betaproteobacteria</taxon>
        <taxon>Burkholderiales</taxon>
        <taxon>Comamonadaceae</taxon>
        <taxon>Caenimonas</taxon>
    </lineage>
</organism>
<name>A0A562ZVT4_9BURK</name>
<feature type="transmembrane region" description="Helical" evidence="1">
    <location>
        <begin position="36"/>
        <end position="53"/>
    </location>
</feature>
<keyword evidence="1" id="KW-0812">Transmembrane</keyword>
<dbReference type="Proteomes" id="UP000318199">
    <property type="component" value="Unassembled WGS sequence"/>
</dbReference>
<keyword evidence="1" id="KW-0472">Membrane</keyword>
<feature type="transmembrane region" description="Helical" evidence="1">
    <location>
        <begin position="200"/>
        <end position="225"/>
    </location>
</feature>
<feature type="transmembrane region" description="Helical" evidence="1">
    <location>
        <begin position="131"/>
        <end position="154"/>
    </location>
</feature>
<dbReference type="EMBL" id="VOBQ01000004">
    <property type="protein sequence ID" value="TWO72294.1"/>
    <property type="molecule type" value="Genomic_DNA"/>
</dbReference>
<dbReference type="RefSeq" id="WP_145892071.1">
    <property type="nucleotide sequence ID" value="NZ_VOBQ01000004.1"/>
</dbReference>
<keyword evidence="3" id="KW-1185">Reference proteome</keyword>
<feature type="transmembrane region" description="Helical" evidence="1">
    <location>
        <begin position="333"/>
        <end position="353"/>
    </location>
</feature>
<evidence type="ECO:0000256" key="1">
    <source>
        <dbReference type="SAM" id="Phobius"/>
    </source>
</evidence>
<feature type="transmembrane region" description="Helical" evidence="1">
    <location>
        <begin position="104"/>
        <end position="124"/>
    </location>
</feature>
<accession>A0A562ZVT4</accession>
<keyword evidence="1" id="KW-1133">Transmembrane helix</keyword>
<evidence type="ECO:0000313" key="2">
    <source>
        <dbReference type="EMBL" id="TWO72294.1"/>
    </source>
</evidence>
<reference evidence="2 3" key="1">
    <citation type="submission" date="2019-07" db="EMBL/GenBank/DDBJ databases">
        <title>Caenimonas sedimenti sp. nov., isolated from activated sludge.</title>
        <authorList>
            <person name="Xu J."/>
        </authorList>
    </citation>
    <scope>NUCLEOTIDE SEQUENCE [LARGE SCALE GENOMIC DNA]</scope>
    <source>
        <strain evidence="2 3">HX-9-20</strain>
    </source>
</reference>
<feature type="transmembrane region" description="Helical" evidence="1">
    <location>
        <begin position="73"/>
        <end position="92"/>
    </location>
</feature>
<protein>
    <submittedName>
        <fullName evidence="2">Uncharacterized protein</fullName>
    </submittedName>
</protein>
<feature type="transmembrane region" description="Helical" evidence="1">
    <location>
        <begin position="280"/>
        <end position="298"/>
    </location>
</feature>
<proteinExistence type="predicted"/>
<feature type="transmembrane region" description="Helical" evidence="1">
    <location>
        <begin position="160"/>
        <end position="179"/>
    </location>
</feature>
<dbReference type="AlphaFoldDB" id="A0A562ZVT4"/>
<comment type="caution">
    <text evidence="2">The sequence shown here is derived from an EMBL/GenBank/DDBJ whole genome shotgun (WGS) entry which is preliminary data.</text>
</comment>
<feature type="transmembrane region" description="Helical" evidence="1">
    <location>
        <begin position="237"/>
        <end position="259"/>
    </location>
</feature>
<feature type="transmembrane region" description="Helical" evidence="1">
    <location>
        <begin position="304"/>
        <end position="321"/>
    </location>
</feature>